<comment type="caution">
    <text evidence="1">The sequence shown here is derived from an EMBL/GenBank/DDBJ whole genome shotgun (WGS) entry which is preliminary data.</text>
</comment>
<name>A0A1E1LID1_9HELO</name>
<evidence type="ECO:0000313" key="1">
    <source>
        <dbReference type="EMBL" id="CZT09509.1"/>
    </source>
</evidence>
<gene>
    <name evidence="1" type="ORF">RCO7_03658</name>
</gene>
<keyword evidence="2" id="KW-1185">Reference proteome</keyword>
<dbReference type="EMBL" id="FJUW01000051">
    <property type="protein sequence ID" value="CZT09509.1"/>
    <property type="molecule type" value="Genomic_DNA"/>
</dbReference>
<sequence>MSISSSKSLSKVKEMLRTVPDKKTRYFQDVPEVQKSEVPIASYKASDLTGELVPIAVVPEIKKGTSMFPSETVVYKESYRDMVVSNLYEENLLRPLPLFFIAIGFTSVKISKGITKTGLSDAENSIIPLTLHYGPDKTGPILGFVESIERNTKATILNTVYDPTAEFKTTILDIGALLSLCSDRVLPDHDWCLLGRENERGMCLFRIGSEKDVTTATNVEESKGKFWNFGKSKKPKVDDGEVLAVFVAGKSHSWKNPVKVAARIRWCDNEVWSEQLKLAAFLAIMTFGEKSRRVGTGGGL</sequence>
<proteinExistence type="predicted"/>
<accession>A0A1E1LID1</accession>
<evidence type="ECO:0000313" key="2">
    <source>
        <dbReference type="Proteomes" id="UP000178129"/>
    </source>
</evidence>
<reference evidence="2" key="1">
    <citation type="submission" date="2016-03" db="EMBL/GenBank/DDBJ databases">
        <authorList>
            <person name="Ploux O."/>
        </authorList>
    </citation>
    <scope>NUCLEOTIDE SEQUENCE [LARGE SCALE GENOMIC DNA]</scope>
    <source>
        <strain evidence="2">UK7</strain>
    </source>
</reference>
<dbReference type="Proteomes" id="UP000178129">
    <property type="component" value="Unassembled WGS sequence"/>
</dbReference>
<protein>
    <submittedName>
        <fullName evidence="1">Uncharacterized protein</fullName>
    </submittedName>
</protein>
<dbReference type="AlphaFoldDB" id="A0A1E1LID1"/>
<dbReference type="InParanoid" id="A0A1E1LID1"/>
<organism evidence="1 2">
    <name type="scientific">Rhynchosporium graminicola</name>
    <dbReference type="NCBI Taxonomy" id="2792576"/>
    <lineage>
        <taxon>Eukaryota</taxon>
        <taxon>Fungi</taxon>
        <taxon>Dikarya</taxon>
        <taxon>Ascomycota</taxon>
        <taxon>Pezizomycotina</taxon>
        <taxon>Leotiomycetes</taxon>
        <taxon>Helotiales</taxon>
        <taxon>Ploettnerulaceae</taxon>
        <taxon>Rhynchosporium</taxon>
    </lineage>
</organism>